<accession>A0AAW0E6H3</accession>
<dbReference type="AlphaFoldDB" id="A0AAW0E6H3"/>
<comment type="caution">
    <text evidence="2">The sequence shown here is derived from an EMBL/GenBank/DDBJ whole genome shotgun (WGS) entry which is preliminary data.</text>
</comment>
<sequence>MSLEDHIQALQDAYNKVQTLRHIPQSLFKNPAASSALPAPPAPSLITQLQQIKDITLNLKSEPVQQALRAARESENVNGLKHTVNLRRENRKRRRAPSPESPQPYIALDNRNVSLFPHTDEAPLKASELFEYIPRFNKEHQCTVHIWKPTRSWGQPGKVDRPATLRFFIKDIFTAYITVDHTEEDPRLVVESITVFGPREGVSRLLFVACNAKPM</sequence>
<proteinExistence type="predicted"/>
<name>A0AAW0E6H3_9AGAR</name>
<dbReference type="EMBL" id="JAYKXP010000004">
    <property type="protein sequence ID" value="KAK7058805.1"/>
    <property type="molecule type" value="Genomic_DNA"/>
</dbReference>
<keyword evidence="3" id="KW-1185">Reference proteome</keyword>
<gene>
    <name evidence="2" type="ORF">VNI00_001429</name>
</gene>
<feature type="region of interest" description="Disordered" evidence="1">
    <location>
        <begin position="73"/>
        <end position="104"/>
    </location>
</feature>
<protein>
    <submittedName>
        <fullName evidence="2">Uncharacterized protein</fullName>
    </submittedName>
</protein>
<organism evidence="2 3">
    <name type="scientific">Paramarasmius palmivorus</name>
    <dbReference type="NCBI Taxonomy" id="297713"/>
    <lineage>
        <taxon>Eukaryota</taxon>
        <taxon>Fungi</taxon>
        <taxon>Dikarya</taxon>
        <taxon>Basidiomycota</taxon>
        <taxon>Agaricomycotina</taxon>
        <taxon>Agaricomycetes</taxon>
        <taxon>Agaricomycetidae</taxon>
        <taxon>Agaricales</taxon>
        <taxon>Marasmiineae</taxon>
        <taxon>Marasmiaceae</taxon>
        <taxon>Paramarasmius</taxon>
    </lineage>
</organism>
<reference evidence="2 3" key="1">
    <citation type="submission" date="2024-01" db="EMBL/GenBank/DDBJ databases">
        <title>A draft genome for a cacao thread blight-causing isolate of Paramarasmius palmivorus.</title>
        <authorList>
            <person name="Baruah I.K."/>
            <person name="Bukari Y."/>
            <person name="Amoako-Attah I."/>
            <person name="Meinhardt L.W."/>
            <person name="Bailey B.A."/>
            <person name="Cohen S.P."/>
        </authorList>
    </citation>
    <scope>NUCLEOTIDE SEQUENCE [LARGE SCALE GENOMIC DNA]</scope>
    <source>
        <strain evidence="2 3">GH-12</strain>
    </source>
</reference>
<evidence type="ECO:0000313" key="3">
    <source>
        <dbReference type="Proteomes" id="UP001383192"/>
    </source>
</evidence>
<dbReference type="Proteomes" id="UP001383192">
    <property type="component" value="Unassembled WGS sequence"/>
</dbReference>
<evidence type="ECO:0000313" key="2">
    <source>
        <dbReference type="EMBL" id="KAK7058805.1"/>
    </source>
</evidence>
<evidence type="ECO:0000256" key="1">
    <source>
        <dbReference type="SAM" id="MobiDB-lite"/>
    </source>
</evidence>